<dbReference type="InterPro" id="IPR036390">
    <property type="entry name" value="WH_DNA-bd_sf"/>
</dbReference>
<evidence type="ECO:0000259" key="5">
    <source>
        <dbReference type="PROSITE" id="PS51118"/>
    </source>
</evidence>
<dbReference type="InterPro" id="IPR003033">
    <property type="entry name" value="SCP2_sterol-bd_dom"/>
</dbReference>
<dbReference type="PROSITE" id="PS51118">
    <property type="entry name" value="HTH_HXLR"/>
    <property type="match status" value="1"/>
</dbReference>
<dbReference type="AlphaFoldDB" id="A0A2T0LXR1"/>
<evidence type="ECO:0000256" key="4">
    <source>
        <dbReference type="SAM" id="MobiDB-lite"/>
    </source>
</evidence>
<dbReference type="Pfam" id="PF01638">
    <property type="entry name" value="HxlR"/>
    <property type="match status" value="1"/>
</dbReference>
<evidence type="ECO:0000313" key="6">
    <source>
        <dbReference type="EMBL" id="PRX48808.1"/>
    </source>
</evidence>
<dbReference type="InterPro" id="IPR002577">
    <property type="entry name" value="HTH_HxlR"/>
</dbReference>
<proteinExistence type="predicted"/>
<organism evidence="6 7">
    <name type="scientific">Nonomuraea fuscirosea</name>
    <dbReference type="NCBI Taxonomy" id="1291556"/>
    <lineage>
        <taxon>Bacteria</taxon>
        <taxon>Bacillati</taxon>
        <taxon>Actinomycetota</taxon>
        <taxon>Actinomycetes</taxon>
        <taxon>Streptosporangiales</taxon>
        <taxon>Streptosporangiaceae</taxon>
        <taxon>Nonomuraea</taxon>
    </lineage>
</organism>
<feature type="region of interest" description="Disordered" evidence="4">
    <location>
        <begin position="211"/>
        <end position="237"/>
    </location>
</feature>
<keyword evidence="7" id="KW-1185">Reference proteome</keyword>
<gene>
    <name evidence="6" type="ORF">B0I32_14053</name>
</gene>
<sequence>MDGKRIYDDGCGIAHAMNLIGERWAILIIRELLLGPKRFTDLRSGLPGIGPNMLSQRLRDLEAADVLRRAALPQPAGSRVYELTAWGAELKEILAALGQWGNRTPVIKPSGRVSADSLMLGLRTGFRPAGDQSTTATFEIGLGEDRYIVTVADARIQVERGIAPAPDTVLHTDTDTFKAIMSGEEKLSMALQAGQATAAGDLQALERLLACAGPAPSPADTPSSSSRDEPAQATSSG</sequence>
<dbReference type="GO" id="GO:0003677">
    <property type="term" value="F:DNA binding"/>
    <property type="evidence" value="ECO:0007669"/>
    <property type="project" value="UniProtKB-KW"/>
</dbReference>
<keyword evidence="1" id="KW-0805">Transcription regulation</keyword>
<evidence type="ECO:0000256" key="1">
    <source>
        <dbReference type="ARBA" id="ARBA00023015"/>
    </source>
</evidence>
<dbReference type="Pfam" id="PF02036">
    <property type="entry name" value="SCP2"/>
    <property type="match status" value="1"/>
</dbReference>
<reference evidence="6 7" key="1">
    <citation type="submission" date="2018-03" db="EMBL/GenBank/DDBJ databases">
        <title>Genomic Encyclopedia of Type Strains, Phase III (KMG-III): the genomes of soil and plant-associated and newly described type strains.</title>
        <authorList>
            <person name="Whitman W."/>
        </authorList>
    </citation>
    <scope>NUCLEOTIDE SEQUENCE [LARGE SCALE GENOMIC DNA]</scope>
    <source>
        <strain evidence="6 7">CGMCC 4.7104</strain>
    </source>
</reference>
<dbReference type="OrthoDB" id="9792527at2"/>
<feature type="domain" description="HTH hxlR-type" evidence="5">
    <location>
        <begin position="11"/>
        <end position="109"/>
    </location>
</feature>
<accession>A0A2T0LXR1</accession>
<name>A0A2T0LXR1_9ACTN</name>
<evidence type="ECO:0000256" key="2">
    <source>
        <dbReference type="ARBA" id="ARBA00023125"/>
    </source>
</evidence>
<dbReference type="InterPro" id="IPR036388">
    <property type="entry name" value="WH-like_DNA-bd_sf"/>
</dbReference>
<dbReference type="EMBL" id="PVNG01000040">
    <property type="protein sequence ID" value="PRX48808.1"/>
    <property type="molecule type" value="Genomic_DNA"/>
</dbReference>
<protein>
    <submittedName>
        <fullName evidence="6">HxlR family transcriptional regulator</fullName>
    </submittedName>
</protein>
<evidence type="ECO:0000313" key="7">
    <source>
        <dbReference type="Proteomes" id="UP000238312"/>
    </source>
</evidence>
<keyword evidence="2" id="KW-0238">DNA-binding</keyword>
<evidence type="ECO:0000256" key="3">
    <source>
        <dbReference type="ARBA" id="ARBA00023163"/>
    </source>
</evidence>
<dbReference type="SUPFAM" id="SSF55718">
    <property type="entry name" value="SCP-like"/>
    <property type="match status" value="1"/>
</dbReference>
<dbReference type="InterPro" id="IPR036527">
    <property type="entry name" value="SCP2_sterol-bd_dom_sf"/>
</dbReference>
<keyword evidence="3" id="KW-0804">Transcription</keyword>
<dbReference type="Gene3D" id="1.10.10.10">
    <property type="entry name" value="Winged helix-like DNA-binding domain superfamily/Winged helix DNA-binding domain"/>
    <property type="match status" value="1"/>
</dbReference>
<dbReference type="SUPFAM" id="SSF46785">
    <property type="entry name" value="Winged helix' DNA-binding domain"/>
    <property type="match status" value="1"/>
</dbReference>
<dbReference type="RefSeq" id="WP_106252915.1">
    <property type="nucleotide sequence ID" value="NZ_PVNG01000040.1"/>
</dbReference>
<dbReference type="PANTHER" id="PTHR33204">
    <property type="entry name" value="TRANSCRIPTIONAL REGULATOR, MARR FAMILY"/>
    <property type="match status" value="1"/>
</dbReference>
<comment type="caution">
    <text evidence="6">The sequence shown here is derived from an EMBL/GenBank/DDBJ whole genome shotgun (WGS) entry which is preliminary data.</text>
</comment>
<feature type="compositionally biased region" description="Low complexity" evidence="4">
    <location>
        <begin position="212"/>
        <end position="225"/>
    </location>
</feature>
<dbReference type="Gene3D" id="3.30.1050.10">
    <property type="entry name" value="SCP2 sterol-binding domain"/>
    <property type="match status" value="1"/>
</dbReference>
<dbReference type="Proteomes" id="UP000238312">
    <property type="component" value="Unassembled WGS sequence"/>
</dbReference>
<dbReference type="PANTHER" id="PTHR33204:SF18">
    <property type="entry name" value="TRANSCRIPTIONAL REGULATORY PROTEIN"/>
    <property type="match status" value="1"/>
</dbReference>